<sequence length="59" mass="6575">MPFSSMLILSSAFGVKVFLKLLEARIWLNLQKSGMRVISSISNIRTPQKPCCVTMLVSC</sequence>
<evidence type="ECO:0000313" key="1">
    <source>
        <dbReference type="EMBL" id="CAA9998915.1"/>
    </source>
</evidence>
<keyword evidence="2" id="KW-1185">Reference proteome</keyword>
<proteinExistence type="predicted"/>
<dbReference type="Proteomes" id="UP000479000">
    <property type="component" value="Unassembled WGS sequence"/>
</dbReference>
<accession>A0A6H5GB34</accession>
<dbReference type="AlphaFoldDB" id="A0A6H5GB34"/>
<organism evidence="1 2">
    <name type="scientific">Nesidiocoris tenuis</name>
    <dbReference type="NCBI Taxonomy" id="355587"/>
    <lineage>
        <taxon>Eukaryota</taxon>
        <taxon>Metazoa</taxon>
        <taxon>Ecdysozoa</taxon>
        <taxon>Arthropoda</taxon>
        <taxon>Hexapoda</taxon>
        <taxon>Insecta</taxon>
        <taxon>Pterygota</taxon>
        <taxon>Neoptera</taxon>
        <taxon>Paraneoptera</taxon>
        <taxon>Hemiptera</taxon>
        <taxon>Heteroptera</taxon>
        <taxon>Panheteroptera</taxon>
        <taxon>Cimicomorpha</taxon>
        <taxon>Miridae</taxon>
        <taxon>Dicyphina</taxon>
        <taxon>Nesidiocoris</taxon>
    </lineage>
</organism>
<evidence type="ECO:0000313" key="2">
    <source>
        <dbReference type="Proteomes" id="UP000479000"/>
    </source>
</evidence>
<dbReference type="EMBL" id="CADCXU010007682">
    <property type="protein sequence ID" value="CAA9998915.1"/>
    <property type="molecule type" value="Genomic_DNA"/>
</dbReference>
<name>A0A6H5GB34_9HEMI</name>
<feature type="non-terminal residue" evidence="1">
    <location>
        <position position="59"/>
    </location>
</feature>
<reference evidence="1 2" key="1">
    <citation type="submission" date="2020-02" db="EMBL/GenBank/DDBJ databases">
        <authorList>
            <person name="Ferguson B K."/>
        </authorList>
    </citation>
    <scope>NUCLEOTIDE SEQUENCE [LARGE SCALE GENOMIC DNA]</scope>
</reference>
<gene>
    <name evidence="1" type="ORF">NTEN_LOCUS5198</name>
</gene>
<protein>
    <submittedName>
        <fullName evidence="1">Uncharacterized protein</fullName>
    </submittedName>
</protein>